<keyword evidence="2" id="KW-1185">Reference proteome</keyword>
<gene>
    <name evidence="1" type="ORF">THASP1DRAFT_26098</name>
</gene>
<protein>
    <submittedName>
        <fullName evidence="1">Uncharacterized protein</fullName>
    </submittedName>
</protein>
<evidence type="ECO:0000313" key="2">
    <source>
        <dbReference type="Proteomes" id="UP000271241"/>
    </source>
</evidence>
<reference evidence="2" key="1">
    <citation type="journal article" date="2018" name="Nat. Microbiol.">
        <title>Leveraging single-cell genomics to expand the fungal tree of life.</title>
        <authorList>
            <person name="Ahrendt S.R."/>
            <person name="Quandt C.A."/>
            <person name="Ciobanu D."/>
            <person name="Clum A."/>
            <person name="Salamov A."/>
            <person name="Andreopoulos B."/>
            <person name="Cheng J.F."/>
            <person name="Woyke T."/>
            <person name="Pelin A."/>
            <person name="Henrissat B."/>
            <person name="Reynolds N.K."/>
            <person name="Benny G.L."/>
            <person name="Smith M.E."/>
            <person name="James T.Y."/>
            <person name="Grigoriev I.V."/>
        </authorList>
    </citation>
    <scope>NUCLEOTIDE SEQUENCE [LARGE SCALE GENOMIC DNA]</scope>
    <source>
        <strain evidence="2">RSA 1356</strain>
    </source>
</reference>
<sequence>MAVASSAAMHAEMCSLTLCAIEANNVRTCGVVYGLSQQGKRPGDRKRWAASRRFTLQGATVVVEYDGTVASGSQPRWCCIFVGGHLAQFMLHVCLEPAAMPRGCSATNGGCRQLRIDTLCQRVRQKPRSRWPRLFVTTGASTRPTKNAGADSAEGPIWELLMRNRIYRTSATRSTAKRPRPCILLRASHHHSLLNRRFGRRPFMESLLHVTRRPLLRFMAWTFLLWHGHYKHDSYVSMLQLRTLNMQCALSNVYIWSKYMEGLRRPVAQESNPAK</sequence>
<organism evidence="1 2">
    <name type="scientific">Thamnocephalis sphaerospora</name>
    <dbReference type="NCBI Taxonomy" id="78915"/>
    <lineage>
        <taxon>Eukaryota</taxon>
        <taxon>Fungi</taxon>
        <taxon>Fungi incertae sedis</taxon>
        <taxon>Zoopagomycota</taxon>
        <taxon>Zoopagomycotina</taxon>
        <taxon>Zoopagomycetes</taxon>
        <taxon>Zoopagales</taxon>
        <taxon>Sigmoideomycetaceae</taxon>
        <taxon>Thamnocephalis</taxon>
    </lineage>
</organism>
<evidence type="ECO:0000313" key="1">
    <source>
        <dbReference type="EMBL" id="RKP05397.1"/>
    </source>
</evidence>
<accession>A0A4P9XI92</accession>
<dbReference type="Proteomes" id="UP000271241">
    <property type="component" value="Unassembled WGS sequence"/>
</dbReference>
<dbReference type="EMBL" id="KZ993143">
    <property type="protein sequence ID" value="RKP05397.1"/>
    <property type="molecule type" value="Genomic_DNA"/>
</dbReference>
<proteinExistence type="predicted"/>
<name>A0A4P9XI92_9FUNG</name>
<dbReference type="AlphaFoldDB" id="A0A4P9XI92"/>